<reference evidence="14 15" key="1">
    <citation type="submission" date="2019-04" db="EMBL/GenBank/DDBJ databases">
        <authorList>
            <person name="Jiang L."/>
        </authorList>
    </citation>
    <scope>NUCLEOTIDE SEQUENCE [LARGE SCALE GENOMIC DNA]</scope>
    <source>
        <strain evidence="14 15">YIM 131853</strain>
    </source>
</reference>
<comment type="subunit">
    <text evidence="9">Forms a complex with SecF. Part of the essential Sec protein translocation apparatus which comprises SecA, SecYEG and auxiliary proteins SecDF. Other proteins may also be involved.</text>
</comment>
<dbReference type="OrthoDB" id="5240379at2"/>
<evidence type="ECO:0000313" key="14">
    <source>
        <dbReference type="EMBL" id="THG33031.1"/>
    </source>
</evidence>
<feature type="transmembrane region" description="Helical" evidence="9">
    <location>
        <begin position="12"/>
        <end position="35"/>
    </location>
</feature>
<evidence type="ECO:0000313" key="15">
    <source>
        <dbReference type="Proteomes" id="UP000309133"/>
    </source>
</evidence>
<dbReference type="HAMAP" id="MF_01463_B">
    <property type="entry name" value="SecD_B"/>
    <property type="match status" value="1"/>
</dbReference>
<feature type="domain" description="SecDF P1 head subdomain" evidence="13">
    <location>
        <begin position="211"/>
        <end position="322"/>
    </location>
</feature>
<dbReference type="GO" id="GO:0006605">
    <property type="term" value="P:protein targeting"/>
    <property type="evidence" value="ECO:0007669"/>
    <property type="project" value="UniProtKB-UniRule"/>
</dbReference>
<dbReference type="GO" id="GO:0043952">
    <property type="term" value="P:protein transport by the Sec complex"/>
    <property type="evidence" value="ECO:0007669"/>
    <property type="project" value="UniProtKB-UniRule"/>
</dbReference>
<sequence>MAKTTSPVRKAWRSLAILGGIIVALVGVNLAGVLIPGAGGQWAPKLALDLEGGTQIILAPVVDGDTQVSQEQLNQAVSIIRQRIDSAGVSESEITTQGASNIVVSIPGQPDEQTLERIEASAKLEFRPVLLAGTPSTDSIGGTDSATPTPTPTPSVADTPAPAPTDASDVSQVTPALQTAYDAFDCSDIDSSKVAPADQPLVTCETDGSIKYILGPVEIDGADVSNAMSGVVSTSTGASTGQWAVNIDFNDQGAEEFGAVTARLIQLTSPRNQFGIVLDGRVISAPVAQAVITDGNAQITGNFDQETSKSLADQLKYGALPISFTVQSSDVISATLGSSQLQSGLIAGLIGLILVVIYSLIQYRTLGFVTVASLVVASVITYLLITFLSWREGYRLSLAGVAGLIVAIGITADSFIVYFERIRDELRDGRGLSGAVEAGWKRALRTIIASDTVNFLAAIVLFLVAIGNVRGFALTLGLTTIIDLIVVTLFTHPVLQLISKTRFFSEGHRLSGLDPRALGAVYRGRAEFRPPAVSTARTAASRGEAARRQTIAERKAAESAPTQDTRVPAGVDSGATGTSSTTATGTKTPGTKNTGTNSSSTKPTTGAKGGKR</sequence>
<dbReference type="GO" id="GO:0005886">
    <property type="term" value="C:plasma membrane"/>
    <property type="evidence" value="ECO:0007669"/>
    <property type="project" value="UniProtKB-SubCell"/>
</dbReference>
<dbReference type="GO" id="GO:0015450">
    <property type="term" value="F:protein-transporting ATPase activity"/>
    <property type="evidence" value="ECO:0007669"/>
    <property type="project" value="InterPro"/>
</dbReference>
<dbReference type="InterPro" id="IPR048631">
    <property type="entry name" value="SecD_1st"/>
</dbReference>
<dbReference type="AlphaFoldDB" id="A0A4S4FRV7"/>
<keyword evidence="8 9" id="KW-0472">Membrane</keyword>
<feature type="compositionally biased region" description="Low complexity" evidence="10">
    <location>
        <begin position="143"/>
        <end position="169"/>
    </location>
</feature>
<dbReference type="InterPro" id="IPR055344">
    <property type="entry name" value="SecD_SecF_C_bact"/>
</dbReference>
<evidence type="ECO:0000256" key="3">
    <source>
        <dbReference type="ARBA" id="ARBA00022475"/>
    </source>
</evidence>
<keyword evidence="6 9" id="KW-1133">Transmembrane helix</keyword>
<dbReference type="NCBIfam" id="TIGR01129">
    <property type="entry name" value="secD"/>
    <property type="match status" value="1"/>
</dbReference>
<comment type="function">
    <text evidence="9">Part of the Sec protein translocase complex. Interacts with the SecYEG preprotein conducting channel. SecDF uses the proton motive force (PMF) to complete protein translocation after the ATP-dependent function of SecA.</text>
</comment>
<dbReference type="PANTHER" id="PTHR30081:SF1">
    <property type="entry name" value="PROTEIN TRANSLOCASE SUBUNIT SECD"/>
    <property type="match status" value="1"/>
</dbReference>
<evidence type="ECO:0000256" key="6">
    <source>
        <dbReference type="ARBA" id="ARBA00022989"/>
    </source>
</evidence>
<dbReference type="NCBIfam" id="TIGR00916">
    <property type="entry name" value="2A0604s01"/>
    <property type="match status" value="1"/>
</dbReference>
<evidence type="ECO:0000256" key="10">
    <source>
        <dbReference type="SAM" id="MobiDB-lite"/>
    </source>
</evidence>
<dbReference type="Gene3D" id="3.30.1360.200">
    <property type="match status" value="1"/>
</dbReference>
<proteinExistence type="inferred from homology"/>
<dbReference type="EMBL" id="SSSM01000001">
    <property type="protein sequence ID" value="THG33031.1"/>
    <property type="molecule type" value="Genomic_DNA"/>
</dbReference>
<feature type="region of interest" description="Disordered" evidence="10">
    <location>
        <begin position="133"/>
        <end position="169"/>
    </location>
</feature>
<feature type="region of interest" description="Disordered" evidence="10">
    <location>
        <begin position="532"/>
        <end position="612"/>
    </location>
</feature>
<dbReference type="RefSeq" id="WP_136425812.1">
    <property type="nucleotide sequence ID" value="NZ_SSSM01000001.1"/>
</dbReference>
<dbReference type="Pfam" id="PF02355">
    <property type="entry name" value="SecD_SecF_C"/>
    <property type="match status" value="1"/>
</dbReference>
<keyword evidence="3 9" id="KW-1003">Cell membrane</keyword>
<gene>
    <name evidence="9 14" type="primary">secD</name>
    <name evidence="14" type="ORF">E6C64_01315</name>
</gene>
<accession>A0A4S4FRV7</accession>
<name>A0A4S4FRV7_9MICO</name>
<feature type="compositionally biased region" description="Low complexity" evidence="10">
    <location>
        <begin position="573"/>
        <end position="606"/>
    </location>
</feature>
<dbReference type="Proteomes" id="UP000309133">
    <property type="component" value="Unassembled WGS sequence"/>
</dbReference>
<feature type="domain" description="Protein translocase subunit SecDF P1" evidence="12">
    <location>
        <begin position="73"/>
        <end position="129"/>
    </location>
</feature>
<keyword evidence="5 9" id="KW-0653">Protein transport</keyword>
<dbReference type="Gene3D" id="3.30.70.3220">
    <property type="match status" value="1"/>
</dbReference>
<dbReference type="InterPro" id="IPR054384">
    <property type="entry name" value="SecDF_P1_head"/>
</dbReference>
<keyword evidence="15" id="KW-1185">Reference proteome</keyword>
<evidence type="ECO:0000256" key="1">
    <source>
        <dbReference type="ARBA" id="ARBA00004651"/>
    </source>
</evidence>
<evidence type="ECO:0000259" key="13">
    <source>
        <dbReference type="Pfam" id="PF22599"/>
    </source>
</evidence>
<evidence type="ECO:0000259" key="12">
    <source>
        <dbReference type="Pfam" id="PF21760"/>
    </source>
</evidence>
<keyword evidence="4 9" id="KW-0812">Transmembrane</keyword>
<evidence type="ECO:0000256" key="4">
    <source>
        <dbReference type="ARBA" id="ARBA00022692"/>
    </source>
</evidence>
<dbReference type="InterPro" id="IPR022813">
    <property type="entry name" value="SecD/SecF_arch_bac"/>
</dbReference>
<dbReference type="InterPro" id="IPR048634">
    <property type="entry name" value="SecD_SecF_C"/>
</dbReference>
<evidence type="ECO:0000259" key="11">
    <source>
        <dbReference type="Pfam" id="PF02355"/>
    </source>
</evidence>
<dbReference type="InterPro" id="IPR005791">
    <property type="entry name" value="SecD"/>
</dbReference>
<evidence type="ECO:0000256" key="5">
    <source>
        <dbReference type="ARBA" id="ARBA00022927"/>
    </source>
</evidence>
<dbReference type="Pfam" id="PF21760">
    <property type="entry name" value="SecD_1st"/>
    <property type="match status" value="1"/>
</dbReference>
<feature type="transmembrane region" description="Helical" evidence="9">
    <location>
        <begin position="396"/>
        <end position="419"/>
    </location>
</feature>
<evidence type="ECO:0000256" key="8">
    <source>
        <dbReference type="ARBA" id="ARBA00023136"/>
    </source>
</evidence>
<protein>
    <recommendedName>
        <fullName evidence="9">Protein translocase subunit SecD</fullName>
    </recommendedName>
</protein>
<feature type="transmembrane region" description="Helical" evidence="9">
    <location>
        <begin position="472"/>
        <end position="495"/>
    </location>
</feature>
<feature type="transmembrane region" description="Helical" evidence="9">
    <location>
        <begin position="447"/>
        <end position="466"/>
    </location>
</feature>
<organism evidence="14 15">
    <name type="scientific">Naasia lichenicola</name>
    <dbReference type="NCBI Taxonomy" id="2565933"/>
    <lineage>
        <taxon>Bacteria</taxon>
        <taxon>Bacillati</taxon>
        <taxon>Actinomycetota</taxon>
        <taxon>Actinomycetes</taxon>
        <taxon>Micrococcales</taxon>
        <taxon>Microbacteriaceae</taxon>
        <taxon>Naasia</taxon>
    </lineage>
</organism>
<keyword evidence="2 9" id="KW-0813">Transport</keyword>
<feature type="transmembrane region" description="Helical" evidence="9">
    <location>
        <begin position="341"/>
        <end position="361"/>
    </location>
</feature>
<dbReference type="PANTHER" id="PTHR30081">
    <property type="entry name" value="PROTEIN-EXPORT MEMBRANE PROTEIN SEC"/>
    <property type="match status" value="1"/>
</dbReference>
<comment type="similarity">
    <text evidence="9">Belongs to the SecD/SecF family. SecD subfamily.</text>
</comment>
<feature type="transmembrane region" description="Helical" evidence="9">
    <location>
        <begin position="368"/>
        <end position="390"/>
    </location>
</feature>
<evidence type="ECO:0000256" key="7">
    <source>
        <dbReference type="ARBA" id="ARBA00023010"/>
    </source>
</evidence>
<dbReference type="GO" id="GO:0065002">
    <property type="term" value="P:intracellular protein transmembrane transport"/>
    <property type="evidence" value="ECO:0007669"/>
    <property type="project" value="UniProtKB-UniRule"/>
</dbReference>
<evidence type="ECO:0000256" key="9">
    <source>
        <dbReference type="HAMAP-Rule" id="MF_01463"/>
    </source>
</evidence>
<dbReference type="Pfam" id="PF22599">
    <property type="entry name" value="SecDF_P1_head"/>
    <property type="match status" value="1"/>
</dbReference>
<dbReference type="SUPFAM" id="SSF82866">
    <property type="entry name" value="Multidrug efflux transporter AcrB transmembrane domain"/>
    <property type="match status" value="1"/>
</dbReference>
<feature type="compositionally biased region" description="Basic and acidic residues" evidence="10">
    <location>
        <begin position="544"/>
        <end position="557"/>
    </location>
</feature>
<keyword evidence="7 9" id="KW-0811">Translocation</keyword>
<comment type="caution">
    <text evidence="14">The sequence shown here is derived from an EMBL/GenBank/DDBJ whole genome shotgun (WGS) entry which is preliminary data.</text>
</comment>
<comment type="subcellular location">
    <subcellularLocation>
        <location evidence="1 9">Cell membrane</location>
        <topology evidence="1 9">Multi-pass membrane protein</topology>
    </subcellularLocation>
</comment>
<evidence type="ECO:0000256" key="2">
    <source>
        <dbReference type="ARBA" id="ARBA00022448"/>
    </source>
</evidence>
<feature type="domain" description="Protein export membrane protein SecD/SecF C-terminal" evidence="11">
    <location>
        <begin position="323"/>
        <end position="498"/>
    </location>
</feature>